<feature type="transmembrane region" description="Helical" evidence="5">
    <location>
        <begin position="161"/>
        <end position="180"/>
    </location>
</feature>
<feature type="transmembrane region" description="Helical" evidence="5">
    <location>
        <begin position="200"/>
        <end position="217"/>
    </location>
</feature>
<dbReference type="Gene3D" id="1.20.1250.20">
    <property type="entry name" value="MFS general substrate transporter like domains"/>
    <property type="match status" value="2"/>
</dbReference>
<dbReference type="InterPro" id="IPR011701">
    <property type="entry name" value="MFS"/>
</dbReference>
<dbReference type="EMBL" id="BMMN01000002">
    <property type="protein sequence ID" value="GGO04311.1"/>
    <property type="molecule type" value="Genomic_DNA"/>
</dbReference>
<evidence type="ECO:0000256" key="1">
    <source>
        <dbReference type="ARBA" id="ARBA00004141"/>
    </source>
</evidence>
<evidence type="ECO:0000256" key="4">
    <source>
        <dbReference type="ARBA" id="ARBA00023136"/>
    </source>
</evidence>
<reference evidence="6" key="1">
    <citation type="journal article" date="2014" name="Int. J. Syst. Evol. Microbiol.">
        <title>Complete genome sequence of Corynebacterium casei LMG S-19264T (=DSM 44701T), isolated from a smear-ripened cheese.</title>
        <authorList>
            <consortium name="US DOE Joint Genome Institute (JGI-PGF)"/>
            <person name="Walter F."/>
            <person name="Albersmeier A."/>
            <person name="Kalinowski J."/>
            <person name="Ruckert C."/>
        </authorList>
    </citation>
    <scope>NUCLEOTIDE SEQUENCE</scope>
    <source>
        <strain evidence="6">CGMCC 4.7138</strain>
    </source>
</reference>
<dbReference type="GO" id="GO:0022857">
    <property type="term" value="F:transmembrane transporter activity"/>
    <property type="evidence" value="ECO:0007669"/>
    <property type="project" value="InterPro"/>
</dbReference>
<dbReference type="InterPro" id="IPR036259">
    <property type="entry name" value="MFS_trans_sf"/>
</dbReference>
<feature type="transmembrane region" description="Helical" evidence="5">
    <location>
        <begin position="291"/>
        <end position="313"/>
    </location>
</feature>
<feature type="transmembrane region" description="Helical" evidence="5">
    <location>
        <begin position="134"/>
        <end position="155"/>
    </location>
</feature>
<feature type="transmembrane region" description="Helical" evidence="5">
    <location>
        <begin position="70"/>
        <end position="88"/>
    </location>
</feature>
<dbReference type="InterPro" id="IPR051788">
    <property type="entry name" value="MFS_Transporter"/>
</dbReference>
<gene>
    <name evidence="6" type="ORF">GCM10011574_15190</name>
</gene>
<dbReference type="OrthoDB" id="151222at2"/>
<dbReference type="CDD" id="cd17393">
    <property type="entry name" value="MFS_MosC_like"/>
    <property type="match status" value="1"/>
</dbReference>
<proteinExistence type="predicted"/>
<keyword evidence="7" id="KW-1185">Reference proteome</keyword>
<evidence type="ECO:0000256" key="2">
    <source>
        <dbReference type="ARBA" id="ARBA00022692"/>
    </source>
</evidence>
<evidence type="ECO:0000313" key="7">
    <source>
        <dbReference type="Proteomes" id="UP000653480"/>
    </source>
</evidence>
<keyword evidence="2 5" id="KW-0812">Transmembrane</keyword>
<dbReference type="AlphaFoldDB" id="A0A8H9GXW7"/>
<feature type="transmembrane region" description="Helical" evidence="5">
    <location>
        <begin position="223"/>
        <end position="250"/>
    </location>
</feature>
<evidence type="ECO:0000313" key="6">
    <source>
        <dbReference type="EMBL" id="GGO04311.1"/>
    </source>
</evidence>
<evidence type="ECO:0000256" key="3">
    <source>
        <dbReference type="ARBA" id="ARBA00022989"/>
    </source>
</evidence>
<reference evidence="6" key="2">
    <citation type="submission" date="2020-09" db="EMBL/GenBank/DDBJ databases">
        <authorList>
            <person name="Sun Q."/>
            <person name="Zhou Y."/>
        </authorList>
    </citation>
    <scope>NUCLEOTIDE SEQUENCE</scope>
    <source>
        <strain evidence="6">CGMCC 4.7138</strain>
    </source>
</reference>
<accession>A0A8H9GXW7</accession>
<organism evidence="6 7">
    <name type="scientific">Microbispora bryophytorum</name>
    <dbReference type="NCBI Taxonomy" id="1460882"/>
    <lineage>
        <taxon>Bacteria</taxon>
        <taxon>Bacillati</taxon>
        <taxon>Actinomycetota</taxon>
        <taxon>Actinomycetes</taxon>
        <taxon>Streptosporangiales</taxon>
        <taxon>Streptosporangiaceae</taxon>
        <taxon>Microbispora</taxon>
    </lineage>
</organism>
<comment type="caution">
    <text evidence="6">The sequence shown here is derived from an EMBL/GenBank/DDBJ whole genome shotgun (WGS) entry which is preliminary data.</text>
</comment>
<dbReference type="GO" id="GO:0016020">
    <property type="term" value="C:membrane"/>
    <property type="evidence" value="ECO:0007669"/>
    <property type="project" value="UniProtKB-SubCell"/>
</dbReference>
<protein>
    <submittedName>
        <fullName evidence="6">MFS transporter</fullName>
    </submittedName>
</protein>
<feature type="transmembrane region" description="Helical" evidence="5">
    <location>
        <begin position="262"/>
        <end position="285"/>
    </location>
</feature>
<dbReference type="RefSeq" id="WP_142569280.1">
    <property type="nucleotide sequence ID" value="NZ_BMMN01000002.1"/>
</dbReference>
<feature type="transmembrane region" description="Helical" evidence="5">
    <location>
        <begin position="36"/>
        <end position="58"/>
    </location>
</feature>
<dbReference type="SUPFAM" id="SSF103473">
    <property type="entry name" value="MFS general substrate transporter"/>
    <property type="match status" value="1"/>
</dbReference>
<feature type="transmembrane region" description="Helical" evidence="5">
    <location>
        <begin position="344"/>
        <end position="367"/>
    </location>
</feature>
<dbReference type="PANTHER" id="PTHR23514">
    <property type="entry name" value="BYPASS OF STOP CODON PROTEIN 6"/>
    <property type="match status" value="1"/>
</dbReference>
<keyword evidence="4 5" id="KW-0472">Membrane</keyword>
<dbReference type="PANTHER" id="PTHR23514:SF13">
    <property type="entry name" value="INNER MEMBRANE PROTEIN YBJJ"/>
    <property type="match status" value="1"/>
</dbReference>
<keyword evidence="3 5" id="KW-1133">Transmembrane helix</keyword>
<sequence>MRDRHQRAIALVFAVHGAVAGTIATRMPWFQDHFGLSTTALGLILLCPPVGSFLTMPVTARLAYRFGAKATTRALLALWSVSLALPVLAPGPLWLAPVFLLSGAAAGMCDLAMNAQGVLVERRLGRSVMSGLHGMWSVGNLVGAGLGAAAAQAGLDARAHLPLMAAALIAAGAVGSRALLDDRPAPEEKPPPRFALPPRAVLLIGLIGFFATFAERASGQWAAIYLTNVAGAGAGVAAAGYTVFTACMVAMRLGGDFVVRRLGPVATVRAGAAAAVLGGVIVVAFRTPVPVIAGFALFGAGIAVVVPLVFAAAGQITRTPAEGVAGVATITWMSGLVAPSVTGWLAGAFAFPFAFALVTCMVGAMIWPARALRPRPAPGARVPVGAACAD</sequence>
<dbReference type="Pfam" id="PF07690">
    <property type="entry name" value="MFS_1"/>
    <property type="match status" value="1"/>
</dbReference>
<name>A0A8H9GXW7_9ACTN</name>
<evidence type="ECO:0000256" key="5">
    <source>
        <dbReference type="SAM" id="Phobius"/>
    </source>
</evidence>
<dbReference type="Proteomes" id="UP000653480">
    <property type="component" value="Unassembled WGS sequence"/>
</dbReference>
<comment type="subcellular location">
    <subcellularLocation>
        <location evidence="1">Membrane</location>
        <topology evidence="1">Multi-pass membrane protein</topology>
    </subcellularLocation>
</comment>